<gene>
    <name evidence="2" type="ORF">NX778_17280</name>
</gene>
<sequence length="218" mass="23066">MSGSAERMSGYQSCPAAALRRSLAFIVILGSVLLIDPASAQSCSPSPGGEANSCSVNSVASLGASSGTNLGVGNPINVVTGNKYQREDDMPALPGILGLEIVRHYNSAYSAPANWNGVIGRLGRADGRPPERFTSLAEARKKLALLEEFKEPGSNCCVLQEYTVKAPIPIRKGSAGALTSRKPPYDSYAGGAEQYQLLLDKVLNWRDFLEPSPNPAQL</sequence>
<dbReference type="RefSeq" id="WP_258813022.1">
    <property type="nucleotide sequence ID" value="NZ_JANUGU010000006.1"/>
</dbReference>
<keyword evidence="3" id="KW-1185">Reference proteome</keyword>
<dbReference type="Pfam" id="PF20148">
    <property type="entry name" value="DUF6531"/>
    <property type="match status" value="1"/>
</dbReference>
<accession>A0ABT2D3C7</accession>
<organism evidence="2 3">
    <name type="scientific">Massilia terrae</name>
    <dbReference type="NCBI Taxonomy" id="1811224"/>
    <lineage>
        <taxon>Bacteria</taxon>
        <taxon>Pseudomonadati</taxon>
        <taxon>Pseudomonadota</taxon>
        <taxon>Betaproteobacteria</taxon>
        <taxon>Burkholderiales</taxon>
        <taxon>Oxalobacteraceae</taxon>
        <taxon>Telluria group</taxon>
        <taxon>Massilia</taxon>
    </lineage>
</organism>
<protein>
    <submittedName>
        <fullName evidence="2">DUF6531 domain-containing protein</fullName>
    </submittedName>
</protein>
<comment type="caution">
    <text evidence="2">The sequence shown here is derived from an EMBL/GenBank/DDBJ whole genome shotgun (WGS) entry which is preliminary data.</text>
</comment>
<evidence type="ECO:0000259" key="1">
    <source>
        <dbReference type="Pfam" id="PF20148"/>
    </source>
</evidence>
<evidence type="ECO:0000313" key="3">
    <source>
        <dbReference type="Proteomes" id="UP001204621"/>
    </source>
</evidence>
<dbReference type="Proteomes" id="UP001204621">
    <property type="component" value="Unassembled WGS sequence"/>
</dbReference>
<evidence type="ECO:0000313" key="2">
    <source>
        <dbReference type="EMBL" id="MCS0659828.1"/>
    </source>
</evidence>
<proteinExistence type="predicted"/>
<name>A0ABT2D3C7_9BURK</name>
<feature type="domain" description="DUF6531" evidence="1">
    <location>
        <begin position="73"/>
        <end position="111"/>
    </location>
</feature>
<dbReference type="EMBL" id="JANUGU010000006">
    <property type="protein sequence ID" value="MCS0659828.1"/>
    <property type="molecule type" value="Genomic_DNA"/>
</dbReference>
<reference evidence="2 3" key="1">
    <citation type="submission" date="2022-08" db="EMBL/GenBank/DDBJ databases">
        <title>Reclassification of Massilia species as members of the genera Telluria, Duganella, Pseudoduganella, Mokoshia gen. nov. and Zemynaea gen. nov. using orthogonal and non-orthogonal genome-based approaches.</title>
        <authorList>
            <person name="Bowman J.P."/>
        </authorList>
    </citation>
    <scope>NUCLEOTIDE SEQUENCE [LARGE SCALE GENOMIC DNA]</scope>
    <source>
        <strain evidence="2 3">JCM 31606</strain>
    </source>
</reference>
<dbReference type="InterPro" id="IPR045351">
    <property type="entry name" value="DUF6531"/>
</dbReference>